<dbReference type="InterPro" id="IPR001138">
    <property type="entry name" value="Zn2Cys6_DnaBD"/>
</dbReference>
<evidence type="ECO:0000313" key="5">
    <source>
        <dbReference type="EMBL" id="KAK5992072.1"/>
    </source>
</evidence>
<dbReference type="CDD" id="cd00067">
    <property type="entry name" value="GAL4"/>
    <property type="match status" value="1"/>
</dbReference>
<reference evidence="5 6" key="1">
    <citation type="submission" date="2024-01" db="EMBL/GenBank/DDBJ databases">
        <title>Complete genome of Cladobotryum mycophilum ATHUM6906.</title>
        <authorList>
            <person name="Christinaki A.C."/>
            <person name="Myridakis A.I."/>
            <person name="Kouvelis V.N."/>
        </authorList>
    </citation>
    <scope>NUCLEOTIDE SEQUENCE [LARGE SCALE GENOMIC DNA]</scope>
    <source>
        <strain evidence="5 6">ATHUM6906</strain>
    </source>
</reference>
<evidence type="ECO:0000313" key="6">
    <source>
        <dbReference type="Proteomes" id="UP001338125"/>
    </source>
</evidence>
<sequence length="739" mass="82387">MVVAETFLAPKWRILDHVIRRDRFRDQFPFLTNPFPSSGVPNNGSGMASKTVRTRTFTGCRTCRSRRAKCDEAQPVCGSCKRLGIECEGYAGSLVWVTRGKAAAFDAKSQQSHRGEVYRQLLYSESERRRMTLCLVESLGKQTAENAIADLDTGSCEKEDKDGVSDAFLAKGPFGVFRLGKDEKKKKPSSGPCTSVCTLRDAAAKAAEVVTGGMGATDEGIIDDSILNSLDFSSSSNDQDGDVTTQATDQDLIRLPSLSTPSTNGLTDMTLGDMLDMNAALFGTEGMQEDSAAIFDRFPMHSMNLQSPPLTRLPRPTGYPKLPENAEPLLRYYKQHVLEHGLMLQAKQKSPWKIMFFPCALQTFAELHLWSSTSHTRAAILYALLANSAFQLHNSQPLGNVWPTWFETASKYQEIAKKHLRYALQTELLGPRQAKYKQLLMAVLSVAMISLFQGAEKFKGFLLDAERLIRLRGLGKQMSLKVRILHHMYSHLRIIAEATCTICDYVKDFSGFSQSPFAPAVAPKFAIDENALNTGLDPEQEKIKNVGYSDIHLEVQGRWDESLFSDMYGIPESLMTLLSQVISLANTKSRLESVAGANAQILEALTRHATTLEQSIWTWTAPPGVAGYDASGNTRVLAMHQALIIYFYRRVHNTHAMFLQDQVKQTLDYIQTYIEQEVFDQDFVISVAWSAYMAACGAVGLDVQKRALDYMATLQRRGVFITGEPVHHITGFWRLREVT</sequence>
<gene>
    <name evidence="5" type="ORF">PT974_05469</name>
</gene>
<keyword evidence="6" id="KW-1185">Reference proteome</keyword>
<evidence type="ECO:0000256" key="2">
    <source>
        <dbReference type="ARBA" id="ARBA00023242"/>
    </source>
</evidence>
<dbReference type="SUPFAM" id="SSF57701">
    <property type="entry name" value="Zn2/Cys6 DNA-binding domain"/>
    <property type="match status" value="1"/>
</dbReference>
<comment type="subcellular location">
    <subcellularLocation>
        <location evidence="1">Nucleus</location>
    </subcellularLocation>
</comment>
<dbReference type="Proteomes" id="UP001338125">
    <property type="component" value="Unassembled WGS sequence"/>
</dbReference>
<protein>
    <submittedName>
        <fullName evidence="5">Arginine metabolism regulation II-like protein</fullName>
    </submittedName>
</protein>
<name>A0ABR0SJN7_9HYPO</name>
<keyword evidence="2" id="KW-0539">Nucleus</keyword>
<feature type="domain" description="Zn(2)-C6 fungal-type" evidence="4">
    <location>
        <begin position="59"/>
        <end position="87"/>
    </location>
</feature>
<dbReference type="EMBL" id="JAVFKD010000012">
    <property type="protein sequence ID" value="KAK5992072.1"/>
    <property type="molecule type" value="Genomic_DNA"/>
</dbReference>
<feature type="region of interest" description="Disordered" evidence="3">
    <location>
        <begin position="232"/>
        <end position="259"/>
    </location>
</feature>
<dbReference type="PROSITE" id="PS00463">
    <property type="entry name" value="ZN2_CY6_FUNGAL_1"/>
    <property type="match status" value="1"/>
</dbReference>
<organism evidence="5 6">
    <name type="scientific">Cladobotryum mycophilum</name>
    <dbReference type="NCBI Taxonomy" id="491253"/>
    <lineage>
        <taxon>Eukaryota</taxon>
        <taxon>Fungi</taxon>
        <taxon>Dikarya</taxon>
        <taxon>Ascomycota</taxon>
        <taxon>Pezizomycotina</taxon>
        <taxon>Sordariomycetes</taxon>
        <taxon>Hypocreomycetidae</taxon>
        <taxon>Hypocreales</taxon>
        <taxon>Hypocreaceae</taxon>
        <taxon>Cladobotryum</taxon>
    </lineage>
</organism>
<dbReference type="Pfam" id="PF00172">
    <property type="entry name" value="Zn_clus"/>
    <property type="match status" value="1"/>
</dbReference>
<evidence type="ECO:0000259" key="4">
    <source>
        <dbReference type="PROSITE" id="PS50048"/>
    </source>
</evidence>
<dbReference type="PROSITE" id="PS50048">
    <property type="entry name" value="ZN2_CY6_FUNGAL_2"/>
    <property type="match status" value="1"/>
</dbReference>
<accession>A0ABR0SJN7</accession>
<dbReference type="Pfam" id="PF11951">
    <property type="entry name" value="Fungal_trans_2"/>
    <property type="match status" value="1"/>
</dbReference>
<dbReference type="SMART" id="SM00066">
    <property type="entry name" value="GAL4"/>
    <property type="match status" value="1"/>
</dbReference>
<comment type="caution">
    <text evidence="5">The sequence shown here is derived from an EMBL/GenBank/DDBJ whole genome shotgun (WGS) entry which is preliminary data.</text>
</comment>
<dbReference type="PANTHER" id="PTHR37534">
    <property type="entry name" value="TRANSCRIPTIONAL ACTIVATOR PROTEIN UGA3"/>
    <property type="match status" value="1"/>
</dbReference>
<evidence type="ECO:0000256" key="1">
    <source>
        <dbReference type="ARBA" id="ARBA00004123"/>
    </source>
</evidence>
<dbReference type="PANTHER" id="PTHR37534:SF46">
    <property type="entry name" value="ZN(II)2CYS6 TRANSCRIPTION FACTOR (EUROFUNG)"/>
    <property type="match status" value="1"/>
</dbReference>
<dbReference type="Gene3D" id="4.10.240.10">
    <property type="entry name" value="Zn(2)-C6 fungal-type DNA-binding domain"/>
    <property type="match status" value="1"/>
</dbReference>
<dbReference type="InterPro" id="IPR036864">
    <property type="entry name" value="Zn2-C6_fun-type_DNA-bd_sf"/>
</dbReference>
<proteinExistence type="predicted"/>
<dbReference type="InterPro" id="IPR021858">
    <property type="entry name" value="Fun_TF"/>
</dbReference>
<evidence type="ECO:0000256" key="3">
    <source>
        <dbReference type="SAM" id="MobiDB-lite"/>
    </source>
</evidence>